<keyword evidence="2" id="KW-1185">Reference proteome</keyword>
<evidence type="ECO:0000313" key="1">
    <source>
        <dbReference type="EnsemblMetazoa" id="PPA26754.1"/>
    </source>
</evidence>
<reference evidence="2" key="1">
    <citation type="journal article" date="2008" name="Nat. Genet.">
        <title>The Pristionchus pacificus genome provides a unique perspective on nematode lifestyle and parasitism.</title>
        <authorList>
            <person name="Dieterich C."/>
            <person name="Clifton S.W."/>
            <person name="Schuster L.N."/>
            <person name="Chinwalla A."/>
            <person name="Delehaunty K."/>
            <person name="Dinkelacker I."/>
            <person name="Fulton L."/>
            <person name="Fulton R."/>
            <person name="Godfrey J."/>
            <person name="Minx P."/>
            <person name="Mitreva M."/>
            <person name="Roeseler W."/>
            <person name="Tian H."/>
            <person name="Witte H."/>
            <person name="Yang S.P."/>
            <person name="Wilson R.K."/>
            <person name="Sommer R.J."/>
        </authorList>
    </citation>
    <scope>NUCLEOTIDE SEQUENCE [LARGE SCALE GENOMIC DNA]</scope>
    <source>
        <strain evidence="2">PS312</strain>
    </source>
</reference>
<dbReference type="AlphaFoldDB" id="A0A2A6BGS6"/>
<proteinExistence type="predicted"/>
<accession>A0A2A6BGS6</accession>
<dbReference type="EnsemblMetazoa" id="PPA26754.1">
    <property type="protein sequence ID" value="PPA26754.1"/>
    <property type="gene ID" value="WBGene00116308"/>
</dbReference>
<name>A0A2A6BGS6_PRIPA</name>
<evidence type="ECO:0000313" key="2">
    <source>
        <dbReference type="Proteomes" id="UP000005239"/>
    </source>
</evidence>
<protein>
    <submittedName>
        <fullName evidence="1">Uncharacterized protein</fullName>
    </submittedName>
</protein>
<sequence>MGNSESNQADDEYMVKFRKEIANGGIRMVYNHLTHSVTFLNQSSIPVYFKCTIGTSFIPSCTREMTLLSPSSYITAPLDMVNGYIIAPVVTYPYKGKSLRRSMHFGTLRVPPGEGLYIREIVLRSVGCNPILTCCHFTMGNNQWSQSDHEHMVKFHNEIDKGGIKMTYSKMYNNTTFLNQSSIPVYFKCMTGTSFIRSSTREMTLLHSSCSITVPLDSVSTYIIALFVTYPYKDKSLHQAKHFGTIRVPNGEEEYTNDIVLRSI</sequence>
<organism evidence="1 2">
    <name type="scientific">Pristionchus pacificus</name>
    <name type="common">Parasitic nematode worm</name>
    <dbReference type="NCBI Taxonomy" id="54126"/>
    <lineage>
        <taxon>Eukaryota</taxon>
        <taxon>Metazoa</taxon>
        <taxon>Ecdysozoa</taxon>
        <taxon>Nematoda</taxon>
        <taxon>Chromadorea</taxon>
        <taxon>Rhabditida</taxon>
        <taxon>Rhabditina</taxon>
        <taxon>Diplogasteromorpha</taxon>
        <taxon>Diplogasteroidea</taxon>
        <taxon>Neodiplogasteridae</taxon>
        <taxon>Pristionchus</taxon>
    </lineage>
</organism>
<dbReference type="Proteomes" id="UP000005239">
    <property type="component" value="Unassembled WGS sequence"/>
</dbReference>
<accession>A0A8R1UG64</accession>
<gene>
    <name evidence="1" type="primary">WBGene00116308</name>
</gene>
<reference evidence="1" key="2">
    <citation type="submission" date="2022-06" db="UniProtKB">
        <authorList>
            <consortium name="EnsemblMetazoa"/>
        </authorList>
    </citation>
    <scope>IDENTIFICATION</scope>
    <source>
        <strain evidence="1">PS312</strain>
    </source>
</reference>